<accession>A0A220NQH9</accession>
<organism evidence="1 2">
    <name type="scientific">Acinetobacter phage AbP2</name>
    <dbReference type="NCBI Taxonomy" id="2015804"/>
    <lineage>
        <taxon>Viruses</taxon>
        <taxon>Duplodnaviria</taxon>
        <taxon>Heunggongvirae</taxon>
        <taxon>Uroviricota</taxon>
        <taxon>Caudoviricetes</taxon>
        <taxon>Obolenskvirus</taxon>
        <taxon>Obolenskvirus AbP2</taxon>
    </lineage>
</organism>
<dbReference type="Proteomes" id="UP000223588">
    <property type="component" value="Segment"/>
</dbReference>
<gene>
    <name evidence="1" type="ORF">ABP2_026</name>
</gene>
<evidence type="ECO:0000313" key="2">
    <source>
        <dbReference type="Proteomes" id="UP000223588"/>
    </source>
</evidence>
<evidence type="ECO:0000313" key="1">
    <source>
        <dbReference type="EMBL" id="ASJ78897.1"/>
    </source>
</evidence>
<proteinExistence type="predicted"/>
<name>A0A220NQH9_9CAUD</name>
<keyword evidence="2" id="KW-1185">Reference proteome</keyword>
<protein>
    <submittedName>
        <fullName evidence="1">Uncharacterized protein</fullName>
    </submittedName>
</protein>
<dbReference type="EMBL" id="MF346584">
    <property type="protein sequence ID" value="ASJ78897.1"/>
    <property type="molecule type" value="Genomic_DNA"/>
</dbReference>
<reference evidence="1 2" key="1">
    <citation type="submission" date="2017-06" db="EMBL/GenBank/DDBJ databases">
        <title>Acinetobacter baumannii phage AbP2.</title>
        <authorList>
            <person name="Yang Z."/>
            <person name="Yin S."/>
            <person name="Jiang B."/>
            <person name="Huang G."/>
            <person name="Peng Y."/>
        </authorList>
    </citation>
    <scope>NUCLEOTIDE SEQUENCE [LARGE SCALE GENOMIC DNA]</scope>
</reference>
<sequence length="35" mass="3840">MISMWLEIATRKMGEPTIATPILGYSGGGCELHFK</sequence>